<organism evidence="1 2">
    <name type="scientific">Rhabditophanes sp. KR3021</name>
    <dbReference type="NCBI Taxonomy" id="114890"/>
    <lineage>
        <taxon>Eukaryota</taxon>
        <taxon>Metazoa</taxon>
        <taxon>Ecdysozoa</taxon>
        <taxon>Nematoda</taxon>
        <taxon>Chromadorea</taxon>
        <taxon>Rhabditida</taxon>
        <taxon>Tylenchina</taxon>
        <taxon>Panagrolaimomorpha</taxon>
        <taxon>Strongyloidoidea</taxon>
        <taxon>Alloionematidae</taxon>
        <taxon>Rhabditophanes</taxon>
    </lineage>
</organism>
<evidence type="ECO:0000313" key="1">
    <source>
        <dbReference type="Proteomes" id="UP000095286"/>
    </source>
</evidence>
<name>A0AC35TYD0_9BILA</name>
<dbReference type="WBParaSite" id="RSKR_0000577400.1">
    <property type="protein sequence ID" value="RSKR_0000577400.1"/>
    <property type="gene ID" value="RSKR_0000577400"/>
</dbReference>
<protein>
    <submittedName>
        <fullName evidence="2">Tubby-like protein</fullName>
    </submittedName>
</protein>
<evidence type="ECO:0000313" key="2">
    <source>
        <dbReference type="WBParaSite" id="RSKR_0000577400.1"/>
    </source>
</evidence>
<proteinExistence type="predicted"/>
<dbReference type="Proteomes" id="UP000095286">
    <property type="component" value="Unplaced"/>
</dbReference>
<sequence length="842" mass="95735">METEYHDASDLAFPELSLLLAKKNKLKSIGVYNANYSEVRALEGKLRRKNERIRSCLEENEGNLGNCVDQLRKFANTQGGLLLDEYREKIWPVLADHFPPEDIMCEDECEESLDSEYDTAPSSFESEDKLRIDDIELLKLHKDWNQVDLDVRRTLDRFPPNIEESKRANLIEEMTPFIVRVLSLNDKFNYYQGFHDVCLTIVLVVGIEVAFNVCACITKRGRFESFLTKSLEKSVVKDLELIYPILHSKNKDVESVLSKAELGIMFALPWPLTWFSHSLHDYSHIVQCFDLFLSSHSLMPIYLASALVLARRDKIFECEPDMPQLHGLLNKIPKDISINNIIEDAQELYYNYPPFNLTNIMLKEYLEQSKKPIPKPKQQLSRYNWSTIKERLRGQRTGTAEGRYVNTAKPRSSTTNHSSNNSVIINGETIDFDMDRLKSLNLSSFDSFKMSHPPPKPPCLSQSTTILDIYPFEEVGKRPDSTTSTRTSTATHGTPSLRRIDEAMSSSVASSFIMDGSSNRVDISPTYGGPSTMDAVGEDSDPNVDSRYISIHDSPRRNGGSTNSLETIVISNLKVSEVDLILTDLKKFVHEPLDKTSTMKCRITRDKSGVDRNIYPSYFLHWEKDEGSKVFLLAARKRKKSKTANYLFSTDPCDLSREGSGYIGKLRSNLLGTVFTIYDGGCAYNEKKIGQNVRQELGVIMYDTNVLGFRGPRKMTILVPGMYDNEKSTAPPVRKVIIPMAESETILANFKGDKKEELVILHNKNPTWNEESQSYVLNFHGRVTRASVKNFQIVHSFDDDFVVMQFGKIDSESFTMDFRYPLSPIQAFAIAMSSFHGKLACE</sequence>
<reference evidence="2" key="1">
    <citation type="submission" date="2016-11" db="UniProtKB">
        <authorList>
            <consortium name="WormBaseParasite"/>
        </authorList>
    </citation>
    <scope>IDENTIFICATION</scope>
    <source>
        <strain evidence="2">KR3021</strain>
    </source>
</reference>
<accession>A0AC35TYD0</accession>